<dbReference type="STRING" id="877455.Metbo_1050"/>
<gene>
    <name evidence="2" type="ordered locus">Metbo_1050</name>
</gene>
<feature type="domain" description="Rhodanese" evidence="1">
    <location>
        <begin position="19"/>
        <end position="109"/>
    </location>
</feature>
<proteinExistence type="predicted"/>
<reference evidence="2 3" key="2">
    <citation type="journal article" date="2014" name="Int. J. Syst. Evol. Microbiol.">
        <title>Methanobacterium paludis sp. nov. and a novel strain of Methanobacterium lacus isolated from northern peatlands.</title>
        <authorList>
            <person name="Cadillo-Quiroz H."/>
            <person name="Brauer S.L."/>
            <person name="Goodson N."/>
            <person name="Yavitt J.B."/>
            <person name="Zinder S.H."/>
        </authorList>
    </citation>
    <scope>NUCLEOTIDE SEQUENCE [LARGE SCALE GENOMIC DNA]</scope>
    <source>
        <strain evidence="2 3">AL-21</strain>
    </source>
</reference>
<dbReference type="SMART" id="SM00450">
    <property type="entry name" value="RHOD"/>
    <property type="match status" value="1"/>
</dbReference>
<dbReference type="PANTHER" id="PTHR43031">
    <property type="entry name" value="FAD-DEPENDENT OXIDOREDUCTASE"/>
    <property type="match status" value="1"/>
</dbReference>
<name>F0TCM0_METLA</name>
<dbReference type="Gene3D" id="3.40.250.10">
    <property type="entry name" value="Rhodanese-like domain"/>
    <property type="match status" value="1"/>
</dbReference>
<dbReference type="CDD" id="cd00158">
    <property type="entry name" value="RHOD"/>
    <property type="match status" value="1"/>
</dbReference>
<dbReference type="RefSeq" id="WP_013644648.1">
    <property type="nucleotide sequence ID" value="NC_015216.1"/>
</dbReference>
<accession>F0TCM0</accession>
<evidence type="ECO:0000313" key="2">
    <source>
        <dbReference type="EMBL" id="ADZ09297.1"/>
    </source>
</evidence>
<dbReference type="SUPFAM" id="SSF52821">
    <property type="entry name" value="Rhodanese/Cell cycle control phosphatase"/>
    <property type="match status" value="1"/>
</dbReference>
<dbReference type="InterPro" id="IPR036873">
    <property type="entry name" value="Rhodanese-like_dom_sf"/>
</dbReference>
<keyword evidence="3" id="KW-1185">Reference proteome</keyword>
<dbReference type="OrthoDB" id="135517at2157"/>
<protein>
    <submittedName>
        <fullName evidence="2">Rhodanese-like protein</fullName>
    </submittedName>
</protein>
<dbReference type="PROSITE" id="PS50206">
    <property type="entry name" value="RHODANESE_3"/>
    <property type="match status" value="1"/>
</dbReference>
<dbReference type="InterPro" id="IPR001307">
    <property type="entry name" value="Thiosulphate_STrfase_CS"/>
</dbReference>
<sequence>MLKFVTINPQDAFKIMEEKGSEITILDIRPKNEYEEEHVPGAVNLDYNGHEFKKKVEIMDKNVDYIIYCESGVRGGYFMGKMEESGFKSAYNILGGFVGWKISELPTVSNNKTK</sequence>
<dbReference type="GeneID" id="10277499"/>
<dbReference type="Pfam" id="PF00581">
    <property type="entry name" value="Rhodanese"/>
    <property type="match status" value="1"/>
</dbReference>
<reference evidence="3" key="1">
    <citation type="submission" date="2011-02" db="EMBL/GenBank/DDBJ databases">
        <title>Complete sequence of Methanobacterium sp. AL-21.</title>
        <authorList>
            <consortium name="US DOE Joint Genome Institute"/>
            <person name="Lucas S."/>
            <person name="Copeland A."/>
            <person name="Lapidus A."/>
            <person name="Cheng J.-F."/>
            <person name="Goodwin L."/>
            <person name="Pitluck S."/>
            <person name="Chertkov O."/>
            <person name="Detter J.C."/>
            <person name="Han C."/>
            <person name="Tapia R."/>
            <person name="Land M."/>
            <person name="Hauser L."/>
            <person name="Kyrpides N."/>
            <person name="Ivanova N."/>
            <person name="Mikhailova N."/>
            <person name="Pagani I."/>
            <person name="Cadillo-Quiroz H."/>
            <person name="Imachi H."/>
            <person name="Zinder S."/>
            <person name="Liu W."/>
            <person name="Woyke T."/>
        </authorList>
    </citation>
    <scope>NUCLEOTIDE SEQUENCE [LARGE SCALE GENOMIC DNA]</scope>
    <source>
        <strain evidence="3">AL-21</strain>
    </source>
</reference>
<organism evidence="2 3">
    <name type="scientific">Methanobacterium lacus (strain AL-21)</name>
    <dbReference type="NCBI Taxonomy" id="877455"/>
    <lineage>
        <taxon>Archaea</taxon>
        <taxon>Methanobacteriati</taxon>
        <taxon>Methanobacteriota</taxon>
        <taxon>Methanomada group</taxon>
        <taxon>Methanobacteria</taxon>
        <taxon>Methanobacteriales</taxon>
        <taxon>Methanobacteriaceae</taxon>
        <taxon>Methanobacterium</taxon>
    </lineage>
</organism>
<dbReference type="PANTHER" id="PTHR43031:SF1">
    <property type="entry name" value="PYRIDINE NUCLEOTIDE-DISULPHIDE OXIDOREDUCTASE"/>
    <property type="match status" value="1"/>
</dbReference>
<dbReference type="GO" id="GO:0004792">
    <property type="term" value="F:thiosulfate-cyanide sulfurtransferase activity"/>
    <property type="evidence" value="ECO:0007669"/>
    <property type="project" value="InterPro"/>
</dbReference>
<evidence type="ECO:0000259" key="1">
    <source>
        <dbReference type="PROSITE" id="PS50206"/>
    </source>
</evidence>
<dbReference type="HOGENOM" id="CLU_089574_1_6_2"/>
<dbReference type="AlphaFoldDB" id="F0TCM0"/>
<dbReference type="InterPro" id="IPR001763">
    <property type="entry name" value="Rhodanese-like_dom"/>
</dbReference>
<dbReference type="eggNOG" id="arCOG02021">
    <property type="taxonomic scope" value="Archaea"/>
</dbReference>
<dbReference type="KEGG" id="mel:Metbo_1050"/>
<dbReference type="PROSITE" id="PS00380">
    <property type="entry name" value="RHODANESE_1"/>
    <property type="match status" value="1"/>
</dbReference>
<dbReference type="Proteomes" id="UP000007490">
    <property type="component" value="Chromosome"/>
</dbReference>
<dbReference type="EMBL" id="CP002551">
    <property type="protein sequence ID" value="ADZ09297.1"/>
    <property type="molecule type" value="Genomic_DNA"/>
</dbReference>
<dbReference type="InterPro" id="IPR050229">
    <property type="entry name" value="GlpE_sulfurtransferase"/>
</dbReference>
<evidence type="ECO:0000313" key="3">
    <source>
        <dbReference type="Proteomes" id="UP000007490"/>
    </source>
</evidence>